<dbReference type="EMBL" id="JAGIOO010000001">
    <property type="protein sequence ID" value="MBP2473994.1"/>
    <property type="molecule type" value="Genomic_DNA"/>
</dbReference>
<evidence type="ECO:0000313" key="2">
    <source>
        <dbReference type="Proteomes" id="UP001519363"/>
    </source>
</evidence>
<protein>
    <submittedName>
        <fullName evidence="1">Gallidermin/nisin family lantibiotic</fullName>
    </submittedName>
</protein>
<keyword evidence="2" id="KW-1185">Reference proteome</keyword>
<proteinExistence type="predicted"/>
<sequence>MSTAMLDQTAVLDSDAFDIDAEFTVETEMASPAITSVVVCTPGCGPSVGTFCTACCC</sequence>
<name>A0ABS5ACR0_9PSEU</name>
<dbReference type="RefSeq" id="WP_209706947.1">
    <property type="nucleotide sequence ID" value="NZ_JAGIOO010000001.1"/>
</dbReference>
<gene>
    <name evidence="1" type="ORF">JOF53_002866</name>
</gene>
<evidence type="ECO:0000313" key="1">
    <source>
        <dbReference type="EMBL" id="MBP2473994.1"/>
    </source>
</evidence>
<organism evidence="1 2">
    <name type="scientific">Crossiella equi</name>
    <dbReference type="NCBI Taxonomy" id="130796"/>
    <lineage>
        <taxon>Bacteria</taxon>
        <taxon>Bacillati</taxon>
        <taxon>Actinomycetota</taxon>
        <taxon>Actinomycetes</taxon>
        <taxon>Pseudonocardiales</taxon>
        <taxon>Pseudonocardiaceae</taxon>
        <taxon>Crossiella</taxon>
    </lineage>
</organism>
<dbReference type="Proteomes" id="UP001519363">
    <property type="component" value="Unassembled WGS sequence"/>
</dbReference>
<comment type="caution">
    <text evidence="1">The sequence shown here is derived from an EMBL/GenBank/DDBJ whole genome shotgun (WGS) entry which is preliminary data.</text>
</comment>
<dbReference type="NCBIfam" id="NF038155">
    <property type="entry name" value="lanthi_I_FDLD"/>
    <property type="match status" value="1"/>
</dbReference>
<reference evidence="1 2" key="1">
    <citation type="submission" date="2021-03" db="EMBL/GenBank/DDBJ databases">
        <title>Sequencing the genomes of 1000 actinobacteria strains.</title>
        <authorList>
            <person name="Klenk H.-P."/>
        </authorList>
    </citation>
    <scope>NUCLEOTIDE SEQUENCE [LARGE SCALE GENOMIC DNA]</scope>
    <source>
        <strain evidence="1 2">DSM 44580</strain>
    </source>
</reference>
<accession>A0ABS5ACR0</accession>